<dbReference type="GO" id="GO:0006189">
    <property type="term" value="P:'de novo' IMP biosynthetic process"/>
    <property type="evidence" value="ECO:0007669"/>
    <property type="project" value="UniProtKB-UniRule"/>
</dbReference>
<evidence type="ECO:0000256" key="5">
    <source>
        <dbReference type="PIRSR" id="PIRSR001338-1"/>
    </source>
</evidence>
<dbReference type="PANTHER" id="PTHR23046:SF2">
    <property type="entry name" value="PHOSPHORIBOSYLAMINOIMIDAZOLE CARBOXYLASE"/>
    <property type="match status" value="1"/>
</dbReference>
<dbReference type="Proteomes" id="UP000179769">
    <property type="component" value="Unassembled WGS sequence"/>
</dbReference>
<comment type="function">
    <text evidence="3 4">Catalyzes the conversion of N5-carboxyaminoimidazole ribonucleotide (N5-CAIR) to 4-carboxy-5-aminoimidazole ribonucleotide (CAIR).</text>
</comment>
<comment type="similarity">
    <text evidence="3">Belongs to the AIR carboxylase family. Class I subfamily.</text>
</comment>
<evidence type="ECO:0000313" key="9">
    <source>
        <dbReference type="Proteomes" id="UP000179769"/>
    </source>
</evidence>
<dbReference type="GO" id="GO:0034023">
    <property type="term" value="F:5-(carboxyamino)imidazole ribonucleotide mutase activity"/>
    <property type="evidence" value="ECO:0007669"/>
    <property type="project" value="UniProtKB-UniRule"/>
</dbReference>
<organism evidence="8 9">
    <name type="scientific">Parafrankia soli</name>
    <dbReference type="NCBI Taxonomy" id="2599596"/>
    <lineage>
        <taxon>Bacteria</taxon>
        <taxon>Bacillati</taxon>
        <taxon>Actinomycetota</taxon>
        <taxon>Actinomycetes</taxon>
        <taxon>Frankiales</taxon>
        <taxon>Frankiaceae</taxon>
        <taxon>Parafrankia</taxon>
    </lineage>
</organism>
<feature type="compositionally biased region" description="Polar residues" evidence="6">
    <location>
        <begin position="1"/>
        <end position="12"/>
    </location>
</feature>
<dbReference type="RefSeq" id="WP_071060823.1">
    <property type="nucleotide sequence ID" value="NZ_MAXA01000080.1"/>
</dbReference>
<accession>A0A1S1R4B5</accession>
<name>A0A1S1R4B5_9ACTN</name>
<dbReference type="OrthoDB" id="9791908at2"/>
<dbReference type="UniPathway" id="UPA00074">
    <property type="reaction ID" value="UER00943"/>
</dbReference>
<feature type="domain" description="PurE" evidence="7">
    <location>
        <begin position="21"/>
        <end position="170"/>
    </location>
</feature>
<feature type="binding site" evidence="3 5">
    <location>
        <position position="29"/>
    </location>
    <ligand>
        <name>substrate</name>
    </ligand>
</feature>
<dbReference type="PANTHER" id="PTHR23046">
    <property type="entry name" value="PHOSPHORIBOSYLAMINOIMIDAZOLE CARBOXYLASE CATALYTIC SUBUNIT"/>
    <property type="match status" value="1"/>
</dbReference>
<dbReference type="PIRSF" id="PIRSF001338">
    <property type="entry name" value="AIR_carboxylase"/>
    <property type="match status" value="1"/>
</dbReference>
<evidence type="ECO:0000256" key="4">
    <source>
        <dbReference type="PIRNR" id="PIRNR001338"/>
    </source>
</evidence>
<evidence type="ECO:0000256" key="1">
    <source>
        <dbReference type="ARBA" id="ARBA00022755"/>
    </source>
</evidence>
<dbReference type="InterPro" id="IPR024694">
    <property type="entry name" value="PurE_prokaryotes"/>
</dbReference>
<proteinExistence type="inferred from homology"/>
<dbReference type="SUPFAM" id="SSF52255">
    <property type="entry name" value="N5-CAIR mutase (phosphoribosylaminoimidazole carboxylase, PurE)"/>
    <property type="match status" value="1"/>
</dbReference>
<comment type="caution">
    <text evidence="8">The sequence shown here is derived from an EMBL/GenBank/DDBJ whole genome shotgun (WGS) entry which is preliminary data.</text>
</comment>
<dbReference type="InterPro" id="IPR000031">
    <property type="entry name" value="PurE_dom"/>
</dbReference>
<dbReference type="AlphaFoldDB" id="A0A1S1R4B5"/>
<dbReference type="SMART" id="SM01001">
    <property type="entry name" value="AIRC"/>
    <property type="match status" value="1"/>
</dbReference>
<feature type="binding site" evidence="3 5">
    <location>
        <position position="59"/>
    </location>
    <ligand>
        <name>substrate</name>
    </ligand>
</feature>
<evidence type="ECO:0000256" key="6">
    <source>
        <dbReference type="SAM" id="MobiDB-lite"/>
    </source>
</evidence>
<reference evidence="9" key="1">
    <citation type="submission" date="2016-07" db="EMBL/GenBank/DDBJ databases">
        <title>Frankia sp. NRRL B-16219 Genome sequencing.</title>
        <authorList>
            <person name="Ghodhbane-Gtari F."/>
            <person name="Swanson E."/>
            <person name="Gueddou A."/>
            <person name="Louati M."/>
            <person name="Nouioui I."/>
            <person name="Hezbri K."/>
            <person name="Abebe-Akele F."/>
            <person name="Simpson S."/>
            <person name="Morris K."/>
            <person name="Thomas K."/>
            <person name="Gtari M."/>
            <person name="Tisa L.S."/>
        </authorList>
    </citation>
    <scope>NUCLEOTIDE SEQUENCE [LARGE SCALE GENOMIC DNA]</scope>
    <source>
        <strain evidence="9">NRRL B-16219</strain>
    </source>
</reference>
<comment type="catalytic activity">
    <reaction evidence="3 4">
        <text>5-carboxyamino-1-(5-phospho-D-ribosyl)imidazole + H(+) = 5-amino-1-(5-phospho-D-ribosyl)imidazole-4-carboxylate</text>
        <dbReference type="Rhea" id="RHEA:13193"/>
        <dbReference type="ChEBI" id="CHEBI:15378"/>
        <dbReference type="ChEBI" id="CHEBI:58730"/>
        <dbReference type="ChEBI" id="CHEBI:77657"/>
        <dbReference type="EC" id="5.4.99.18"/>
    </reaction>
</comment>
<protein>
    <recommendedName>
        <fullName evidence="3 4">N5-carboxyaminoimidazole ribonucleotide mutase</fullName>
        <shortName evidence="3 4">N5-CAIR mutase</shortName>
        <ecNumber evidence="3 4">5.4.99.18</ecNumber>
    </recommendedName>
    <alternativeName>
        <fullName evidence="3">5-(carboxyamino)imidazole ribonucleotide mutase</fullName>
    </alternativeName>
</protein>
<evidence type="ECO:0000313" key="8">
    <source>
        <dbReference type="EMBL" id="OHV40112.1"/>
    </source>
</evidence>
<dbReference type="NCBIfam" id="TIGR01162">
    <property type="entry name" value="purE"/>
    <property type="match status" value="1"/>
</dbReference>
<keyword evidence="9" id="KW-1185">Reference proteome</keyword>
<evidence type="ECO:0000256" key="2">
    <source>
        <dbReference type="ARBA" id="ARBA00023235"/>
    </source>
</evidence>
<dbReference type="InterPro" id="IPR033747">
    <property type="entry name" value="PurE_ClassI"/>
</dbReference>
<dbReference type="EMBL" id="MAXA01000080">
    <property type="protein sequence ID" value="OHV40112.1"/>
    <property type="molecule type" value="Genomic_DNA"/>
</dbReference>
<dbReference type="Pfam" id="PF00731">
    <property type="entry name" value="AIRC"/>
    <property type="match status" value="1"/>
</dbReference>
<evidence type="ECO:0000259" key="7">
    <source>
        <dbReference type="SMART" id="SM01001"/>
    </source>
</evidence>
<gene>
    <name evidence="3" type="primary">purE</name>
    <name evidence="8" type="ORF">BBK14_12955</name>
</gene>
<keyword evidence="1 3" id="KW-0658">Purine biosynthesis</keyword>
<sequence length="187" mass="18612">MSVSQGKSSQGNGARGGSTDPRVAIVYGSPSDTQTMSKAGATLERFGVAYEEVSLSAHRAPRTLAEYVGKLRAREIQVVIAGAGLAAALPGAVAALTTLPVIGVPISGGALDGMDSMLAIAQMPPGVPVATVGLNNSTNAAILAIQILALGDPDLGLKLATFKDEFEQAAADSLADVAAAATAAARA</sequence>
<feature type="region of interest" description="Disordered" evidence="6">
    <location>
        <begin position="1"/>
        <end position="23"/>
    </location>
</feature>
<comment type="pathway">
    <text evidence="3 4">Purine metabolism; IMP biosynthesis via de novo pathway; 5-amino-1-(5-phospho-D-ribosyl)imidazole-4-carboxylate from 5-amino-1-(5-phospho-D-ribosyl)imidazole (N5-CAIR route): step 2/2.</text>
</comment>
<dbReference type="HAMAP" id="MF_01929">
    <property type="entry name" value="PurE_classI"/>
    <property type="match status" value="1"/>
</dbReference>
<dbReference type="Gene3D" id="3.40.50.1970">
    <property type="match status" value="1"/>
</dbReference>
<evidence type="ECO:0000256" key="3">
    <source>
        <dbReference type="HAMAP-Rule" id="MF_01929"/>
    </source>
</evidence>
<keyword evidence="2 3" id="KW-0413">Isomerase</keyword>
<dbReference type="EC" id="5.4.99.18" evidence="3 4"/>
<feature type="binding site" evidence="3 5">
    <location>
        <position position="32"/>
    </location>
    <ligand>
        <name>substrate</name>
    </ligand>
</feature>